<reference evidence="3 4" key="1">
    <citation type="submission" date="2020-12" db="EMBL/GenBank/DDBJ databases">
        <title>Concerted genomic and epigenomic changes stabilize Arabidopsis allopolyploids.</title>
        <authorList>
            <person name="Chen Z."/>
        </authorList>
    </citation>
    <scope>NUCLEOTIDE SEQUENCE [LARGE SCALE GENOMIC DNA]</scope>
    <source>
        <strain evidence="3">As9502</strain>
        <tissue evidence="3">Leaf</tissue>
    </source>
</reference>
<dbReference type="EMBL" id="JAEFBJ010000011">
    <property type="protein sequence ID" value="KAG7554638.1"/>
    <property type="molecule type" value="Genomic_DNA"/>
</dbReference>
<dbReference type="AlphaFoldDB" id="A0A8T1Z950"/>
<proteinExistence type="predicted"/>
<feature type="chain" id="PRO_5035839287" description="Transmembrane protein" evidence="2">
    <location>
        <begin position="29"/>
        <end position="79"/>
    </location>
</feature>
<protein>
    <recommendedName>
        <fullName evidence="5">Transmembrane protein</fullName>
    </recommendedName>
</protein>
<evidence type="ECO:0000313" key="4">
    <source>
        <dbReference type="Proteomes" id="UP000694251"/>
    </source>
</evidence>
<evidence type="ECO:0008006" key="5">
    <source>
        <dbReference type="Google" id="ProtNLM"/>
    </source>
</evidence>
<organism evidence="3 4">
    <name type="scientific">Arabidopsis suecica</name>
    <name type="common">Swedish thale-cress</name>
    <name type="synonym">Cardaminopsis suecica</name>
    <dbReference type="NCBI Taxonomy" id="45249"/>
    <lineage>
        <taxon>Eukaryota</taxon>
        <taxon>Viridiplantae</taxon>
        <taxon>Streptophyta</taxon>
        <taxon>Embryophyta</taxon>
        <taxon>Tracheophyta</taxon>
        <taxon>Spermatophyta</taxon>
        <taxon>Magnoliopsida</taxon>
        <taxon>eudicotyledons</taxon>
        <taxon>Gunneridae</taxon>
        <taxon>Pentapetalae</taxon>
        <taxon>rosids</taxon>
        <taxon>malvids</taxon>
        <taxon>Brassicales</taxon>
        <taxon>Brassicaceae</taxon>
        <taxon>Camelineae</taxon>
        <taxon>Arabidopsis</taxon>
    </lineage>
</organism>
<keyword evidence="4" id="KW-1185">Reference proteome</keyword>
<comment type="caution">
    <text evidence="3">The sequence shown here is derived from an EMBL/GenBank/DDBJ whole genome shotgun (WGS) entry which is preliminary data.</text>
</comment>
<evidence type="ECO:0000313" key="3">
    <source>
        <dbReference type="EMBL" id="KAG7554638.1"/>
    </source>
</evidence>
<accession>A0A8T1Z950</accession>
<keyword evidence="2" id="KW-0732">Signal</keyword>
<feature type="signal peptide" evidence="2">
    <location>
        <begin position="1"/>
        <end position="28"/>
    </location>
</feature>
<sequence>MSKEKSYIIALLLSLLLCLSSQVGVSEANYNAVTTRYSDSRCANESSASPPPRHYPRGRPRPVPKTHAVHSNSTKGKGP</sequence>
<feature type="region of interest" description="Disordered" evidence="1">
    <location>
        <begin position="39"/>
        <end position="79"/>
    </location>
</feature>
<feature type="compositionally biased region" description="Polar residues" evidence="1">
    <location>
        <begin position="69"/>
        <end position="79"/>
    </location>
</feature>
<evidence type="ECO:0000256" key="1">
    <source>
        <dbReference type="SAM" id="MobiDB-lite"/>
    </source>
</evidence>
<gene>
    <name evidence="3" type="ORF">ISN44_As11g008610</name>
</gene>
<feature type="compositionally biased region" description="Polar residues" evidence="1">
    <location>
        <begin position="39"/>
        <end position="48"/>
    </location>
</feature>
<dbReference type="Proteomes" id="UP000694251">
    <property type="component" value="Chromosome 11"/>
</dbReference>
<name>A0A8T1Z950_ARASU</name>
<evidence type="ECO:0000256" key="2">
    <source>
        <dbReference type="SAM" id="SignalP"/>
    </source>
</evidence>
<feature type="compositionally biased region" description="Basic residues" evidence="1">
    <location>
        <begin position="54"/>
        <end position="68"/>
    </location>
</feature>